<keyword evidence="1 3" id="KW-0808">Transferase</keyword>
<dbReference type="EC" id="2.1.1.222" evidence="3"/>
<dbReference type="EMBL" id="CAKLCM010000003">
    <property type="protein sequence ID" value="CAH0529429.1"/>
    <property type="molecule type" value="Genomic_DNA"/>
</dbReference>
<sequence length="284" mass="33160">MYTQLKEINYKPKAFEFYTADSLWTDPHTSQQMLSYHLNENVDLASRNKAFIEKSIDWIVSRFSVVEQTKICDFGCGPGLYTSGLARTGANVTGVDFSKNSIEYAKTYAKKQNLDINYVIQNYLEYETTEKYDIITMIMCDFCALSPAQRKLMLKKFYHLLKDDGRILLDVYSLKGFEEITETSLYEHKQLQGFWSSHDYYGFLNTFKYEDEKVVLDKYTIIERESSKVVYNWLQYFSEDMLLKELKDAGFNIQAIYDDVAGSDYSKNKTEFAVIVEKLTNVTK</sequence>
<accession>A0ABM8ZLP6</accession>
<dbReference type="InterPro" id="IPR029063">
    <property type="entry name" value="SAM-dependent_MTases_sf"/>
</dbReference>
<dbReference type="RefSeq" id="WP_237486058.1">
    <property type="nucleotide sequence ID" value="NZ_CAKLCM010000003.1"/>
</dbReference>
<gene>
    <name evidence="3" type="primary">COQ3_1</name>
    <name evidence="3" type="ORF">VHP8226_03215</name>
</gene>
<keyword evidence="3" id="KW-0489">Methyltransferase</keyword>
<dbReference type="GO" id="GO:0102208">
    <property type="term" value="F:2-polyprenyl-6-hydroxyphenol methylase activity"/>
    <property type="evidence" value="ECO:0007669"/>
    <property type="project" value="UniProtKB-EC"/>
</dbReference>
<feature type="domain" description="Methyltransferase" evidence="2">
    <location>
        <begin position="71"/>
        <end position="165"/>
    </location>
</feature>
<dbReference type="Gene3D" id="3.40.50.150">
    <property type="entry name" value="Vaccinia Virus protein VP39"/>
    <property type="match status" value="1"/>
</dbReference>
<organism evidence="3 4">
    <name type="scientific">Vibrio hippocampi</name>
    <dbReference type="NCBI Taxonomy" id="654686"/>
    <lineage>
        <taxon>Bacteria</taxon>
        <taxon>Pseudomonadati</taxon>
        <taxon>Pseudomonadota</taxon>
        <taxon>Gammaproteobacteria</taxon>
        <taxon>Vibrionales</taxon>
        <taxon>Vibrionaceae</taxon>
        <taxon>Vibrio</taxon>
    </lineage>
</organism>
<dbReference type="Proteomes" id="UP000838160">
    <property type="component" value="Unassembled WGS sequence"/>
</dbReference>
<reference evidence="3" key="1">
    <citation type="submission" date="2021-12" db="EMBL/GenBank/DDBJ databases">
        <authorList>
            <person name="Rodrigo-Torres L."/>
            <person name="Arahal R. D."/>
            <person name="Lucena T."/>
        </authorList>
    </citation>
    <scope>NUCLEOTIDE SEQUENCE</scope>
    <source>
        <strain evidence="3">CECT 8226</strain>
    </source>
</reference>
<keyword evidence="4" id="KW-1185">Reference proteome</keyword>
<protein>
    <submittedName>
        <fullName evidence="3">Ubiquinone biosynthesis O-methyltransferase, mitochondrial</fullName>
        <ecNumber evidence="3">2.1.1.222</ecNumber>
    </submittedName>
</protein>
<dbReference type="GO" id="GO:0032259">
    <property type="term" value="P:methylation"/>
    <property type="evidence" value="ECO:0007669"/>
    <property type="project" value="UniProtKB-KW"/>
</dbReference>
<comment type="caution">
    <text evidence="3">The sequence shown here is derived from an EMBL/GenBank/DDBJ whole genome shotgun (WGS) entry which is preliminary data.</text>
</comment>
<dbReference type="InterPro" id="IPR041698">
    <property type="entry name" value="Methyltransf_25"/>
</dbReference>
<evidence type="ECO:0000313" key="4">
    <source>
        <dbReference type="Proteomes" id="UP000838160"/>
    </source>
</evidence>
<dbReference type="Pfam" id="PF13649">
    <property type="entry name" value="Methyltransf_25"/>
    <property type="match status" value="1"/>
</dbReference>
<evidence type="ECO:0000259" key="2">
    <source>
        <dbReference type="Pfam" id="PF13649"/>
    </source>
</evidence>
<evidence type="ECO:0000313" key="3">
    <source>
        <dbReference type="EMBL" id="CAH0529429.1"/>
    </source>
</evidence>
<proteinExistence type="predicted"/>
<keyword evidence="3" id="KW-0830">Ubiquinone</keyword>
<evidence type="ECO:0000256" key="1">
    <source>
        <dbReference type="ARBA" id="ARBA00022679"/>
    </source>
</evidence>
<dbReference type="SUPFAM" id="SSF53335">
    <property type="entry name" value="S-adenosyl-L-methionine-dependent methyltransferases"/>
    <property type="match status" value="1"/>
</dbReference>
<name>A0ABM8ZLP6_9VIBR</name>
<dbReference type="CDD" id="cd02440">
    <property type="entry name" value="AdoMet_MTases"/>
    <property type="match status" value="1"/>
</dbReference>
<dbReference type="PANTHER" id="PTHR43861">
    <property type="entry name" value="TRANS-ACONITATE 2-METHYLTRANSFERASE-RELATED"/>
    <property type="match status" value="1"/>
</dbReference>